<comment type="caution">
    <text evidence="1">The sequence shown here is derived from an EMBL/GenBank/DDBJ whole genome shotgun (WGS) entry which is preliminary data.</text>
</comment>
<name>A0A7C9FZZ9_9BACT</name>
<sequence>MRVLLNDTAIDEPLNWENLRLRKVRDPSWGGIVENTGGQVEEDGLLFRDPLAVEMIRSAWETKQHQAELYLRVESDGYTWQSSLDWDTLQVRDEGVSIGLTDRSARKVLTAAQTVSEWEATDTYTLAGVPLGGNITATVPADKAVVSGHSPSHAVPVKGSKEGIGEYLDGSLPFWRNDTGYAMTIRLEMLLVVAVVIRAEVPYSVFVRIYDASDQVVDTQLVGTYTEGQADWLYSADLSIERDYGVGVWVSCQSEVYTFTYSAEGGISLLEVPDETSEVASIRLDRLLARWAAANGLGVQGSGLLEGYYLTSGALLRGADRPMKVELDRLLADLRKLLNLKTGHHDSVMQLKKGVTRGGLYIEQVEKIALDPLVMMHSSVVYGFRAWKSETVRGSQEPNGRLTYATRFETKGELDLSLDYLVGGTYLIEKLRRMRGGQTGQAQDADYDDTLFLLSDLDLMAVQQDSWKNDLYYNYPLRLVSADGRARADTLTASVPNYQPYTANIEVSLPLSEYSAIGDTVQCQYNGATYHIEVDEATHSIQDGTTVITGKILS</sequence>
<evidence type="ECO:0000313" key="1">
    <source>
        <dbReference type="EMBL" id="MPR36628.1"/>
    </source>
</evidence>
<dbReference type="EMBL" id="WHLY01000002">
    <property type="protein sequence ID" value="MPR36628.1"/>
    <property type="molecule type" value="Genomic_DNA"/>
</dbReference>
<proteinExistence type="predicted"/>
<dbReference type="RefSeq" id="WP_152764705.1">
    <property type="nucleotide sequence ID" value="NZ_WHLY01000002.1"/>
</dbReference>
<dbReference type="Proteomes" id="UP000479293">
    <property type="component" value="Unassembled WGS sequence"/>
</dbReference>
<keyword evidence="2" id="KW-1185">Reference proteome</keyword>
<evidence type="ECO:0000313" key="2">
    <source>
        <dbReference type="Proteomes" id="UP000479293"/>
    </source>
</evidence>
<accession>A0A7C9FZZ9</accession>
<dbReference type="AlphaFoldDB" id="A0A7C9FZZ9"/>
<protein>
    <submittedName>
        <fullName evidence="1">Uncharacterized protein</fullName>
    </submittedName>
</protein>
<gene>
    <name evidence="1" type="ORF">GBK04_25610</name>
</gene>
<organism evidence="1 2">
    <name type="scientific">Salmonirosea aquatica</name>
    <dbReference type="NCBI Taxonomy" id="2654236"/>
    <lineage>
        <taxon>Bacteria</taxon>
        <taxon>Pseudomonadati</taxon>
        <taxon>Bacteroidota</taxon>
        <taxon>Cytophagia</taxon>
        <taxon>Cytophagales</taxon>
        <taxon>Spirosomataceae</taxon>
        <taxon>Salmonirosea</taxon>
    </lineage>
</organism>
<reference evidence="1 2" key="1">
    <citation type="submission" date="2019-10" db="EMBL/GenBank/DDBJ databases">
        <title>Draft Genome Sequence of Cytophagaceae sp. SJW1-29.</title>
        <authorList>
            <person name="Choi A."/>
        </authorList>
    </citation>
    <scope>NUCLEOTIDE SEQUENCE [LARGE SCALE GENOMIC DNA]</scope>
    <source>
        <strain evidence="1 2">SJW1-29</strain>
    </source>
</reference>